<evidence type="ECO:0000256" key="1">
    <source>
        <dbReference type="ARBA" id="ARBA00010945"/>
    </source>
</evidence>
<protein>
    <recommendedName>
        <fullName evidence="5">UmuC domain-containing protein</fullName>
    </recommendedName>
</protein>
<keyword evidence="7" id="KW-1185">Reference proteome</keyword>
<evidence type="ECO:0000256" key="4">
    <source>
        <dbReference type="ARBA" id="ARBA00022932"/>
    </source>
</evidence>
<feature type="domain" description="UmuC" evidence="5">
    <location>
        <begin position="11"/>
        <end position="191"/>
    </location>
</feature>
<dbReference type="RefSeq" id="WP_088773380.1">
    <property type="nucleotide sequence ID" value="NZ_CP022132.1"/>
</dbReference>
<dbReference type="SUPFAM" id="SSF100879">
    <property type="entry name" value="Lesion bypass DNA polymerase (Y-family), little finger domain"/>
    <property type="match status" value="1"/>
</dbReference>
<dbReference type="CDD" id="cd03586">
    <property type="entry name" value="PolY_Pol_IV_kappa"/>
    <property type="match status" value="1"/>
</dbReference>
<proteinExistence type="inferred from homology"/>
<keyword evidence="4" id="KW-0808">Transferase</keyword>
<dbReference type="EMBL" id="CP022132">
    <property type="protein sequence ID" value="ASG68928.1"/>
    <property type="molecule type" value="Genomic_DNA"/>
</dbReference>
<sequence length="412" mass="45948">MDTQDVWTRCIALVDMQAFFPSCEKVDFPELKNKPVVVINGNSGTTIISSCYIARSYGIRTGMHLKEAYSLCPDIVIRSSRPNRYSEISANIMNAIKNITPDVEVFSIDECFMDLKPVLSLYKSVENIATLIRKIVFEVSGGIVCSIGISEGKLTAKFCAGLNKGKTTIVPPHQIKDYIANHDLAKMCGIGPSLVNYLNSKGYYKCGDLEHAPKNLLSSIRGDTGARLQSACLGHDPVPVNTKYQKPKSIGHSKVLPPKTTNRNQIEGVLHQLAHRLTRRLRSQDFVTPRVAIFLQAQRHCIKKVYNFEHNTSSDTNFNKSIIEHLKLWKGEPLYKVGLACDKLYDKDKGQIDMFATSDSKSSRIDAVKDAIANKFGKDKCRYATELNADDMNMIPVIAFNFDATSKNKNSL</sequence>
<dbReference type="InterPro" id="IPR043502">
    <property type="entry name" value="DNA/RNA_pol_sf"/>
</dbReference>
<keyword evidence="3" id="KW-0235">DNA replication</keyword>
<dbReference type="InterPro" id="IPR036775">
    <property type="entry name" value="DNA_pol_Y-fam_lit_finger_sf"/>
</dbReference>
<evidence type="ECO:0000256" key="2">
    <source>
        <dbReference type="ARBA" id="ARBA00022457"/>
    </source>
</evidence>
<evidence type="ECO:0000259" key="5">
    <source>
        <dbReference type="PROSITE" id="PS50173"/>
    </source>
</evidence>
<dbReference type="Gene3D" id="3.30.1490.100">
    <property type="entry name" value="DNA polymerase, Y-family, little finger domain"/>
    <property type="match status" value="1"/>
</dbReference>
<dbReference type="SUPFAM" id="SSF56672">
    <property type="entry name" value="DNA/RNA polymerases"/>
    <property type="match status" value="1"/>
</dbReference>
<name>A0ABM6M253_9GAMM</name>
<evidence type="ECO:0000313" key="7">
    <source>
        <dbReference type="Proteomes" id="UP000249910"/>
    </source>
</evidence>
<dbReference type="Proteomes" id="UP000249910">
    <property type="component" value="Chromosome"/>
</dbReference>
<keyword evidence="4" id="KW-0239">DNA-directed DNA polymerase</keyword>
<organism evidence="6 7">
    <name type="scientific">Francisella halioticida</name>
    <dbReference type="NCBI Taxonomy" id="549298"/>
    <lineage>
        <taxon>Bacteria</taxon>
        <taxon>Pseudomonadati</taxon>
        <taxon>Pseudomonadota</taxon>
        <taxon>Gammaproteobacteria</taxon>
        <taxon>Thiotrichales</taxon>
        <taxon>Francisellaceae</taxon>
        <taxon>Francisella</taxon>
    </lineage>
</organism>
<dbReference type="Pfam" id="PF00817">
    <property type="entry name" value="IMS"/>
    <property type="match status" value="1"/>
</dbReference>
<comment type="similarity">
    <text evidence="1">Belongs to the DNA polymerase type-Y family.</text>
</comment>
<evidence type="ECO:0000256" key="3">
    <source>
        <dbReference type="ARBA" id="ARBA00022705"/>
    </source>
</evidence>
<accession>A0ABM6M253</accession>
<reference evidence="6 7" key="1">
    <citation type="submission" date="2017-06" db="EMBL/GenBank/DDBJ databases">
        <title>Complete genome of Francisella halioticida.</title>
        <authorList>
            <person name="Sjodin A."/>
        </authorList>
    </citation>
    <scope>NUCLEOTIDE SEQUENCE [LARGE SCALE GENOMIC DNA]</scope>
    <source>
        <strain evidence="6 7">DSM 23729</strain>
    </source>
</reference>
<dbReference type="InterPro" id="IPR001126">
    <property type="entry name" value="UmuC"/>
</dbReference>
<keyword evidence="4" id="KW-0548">Nucleotidyltransferase</keyword>
<dbReference type="PANTHER" id="PTHR11076">
    <property type="entry name" value="DNA REPAIR POLYMERASE UMUC / TRANSFERASE FAMILY MEMBER"/>
    <property type="match status" value="1"/>
</dbReference>
<dbReference type="InterPro" id="IPR017961">
    <property type="entry name" value="DNA_pol_Y-fam_little_finger"/>
</dbReference>
<evidence type="ECO:0000313" key="6">
    <source>
        <dbReference type="EMBL" id="ASG68928.1"/>
    </source>
</evidence>
<dbReference type="Pfam" id="PF11799">
    <property type="entry name" value="IMS_C"/>
    <property type="match status" value="1"/>
</dbReference>
<dbReference type="Gene3D" id="1.10.150.20">
    <property type="entry name" value="5' to 3' exonuclease, C-terminal subdomain"/>
    <property type="match status" value="1"/>
</dbReference>
<dbReference type="InterPro" id="IPR050116">
    <property type="entry name" value="DNA_polymerase-Y"/>
</dbReference>
<keyword evidence="2" id="KW-0515">Mutator protein</keyword>
<dbReference type="Gene3D" id="3.40.1170.60">
    <property type="match status" value="1"/>
</dbReference>
<dbReference type="PROSITE" id="PS50173">
    <property type="entry name" value="UMUC"/>
    <property type="match status" value="1"/>
</dbReference>
<dbReference type="PANTHER" id="PTHR11076:SF33">
    <property type="entry name" value="DNA POLYMERASE KAPPA"/>
    <property type="match status" value="1"/>
</dbReference>
<gene>
    <name evidence="6" type="ORF">CDV26_11555</name>
</gene>
<dbReference type="InterPro" id="IPR043128">
    <property type="entry name" value="Rev_trsase/Diguanyl_cyclase"/>
</dbReference>
<dbReference type="Gene3D" id="3.30.70.270">
    <property type="match status" value="1"/>
</dbReference>
<dbReference type="InterPro" id="IPR022880">
    <property type="entry name" value="DNApol_IV"/>
</dbReference>